<dbReference type="Proteomes" id="UP000254424">
    <property type="component" value="Unassembled WGS sequence"/>
</dbReference>
<accession>A0A380YPS1</accession>
<reference evidence="1 2" key="1">
    <citation type="submission" date="2018-06" db="EMBL/GenBank/DDBJ databases">
        <authorList>
            <consortium name="Pathogen Informatics"/>
            <person name="Doyle S."/>
        </authorList>
    </citation>
    <scope>NUCLEOTIDE SEQUENCE [LARGE SCALE GENOMIC DNA]</scope>
    <source>
        <strain evidence="1 2">NCTC11155</strain>
    </source>
</reference>
<dbReference type="AlphaFoldDB" id="A0A380YPS1"/>
<dbReference type="STRING" id="483216.BACEGG_01884"/>
<protein>
    <submittedName>
        <fullName evidence="1">Uncharacterized protein</fullName>
    </submittedName>
</protein>
<name>A0A380YPS1_9BACE</name>
<evidence type="ECO:0000313" key="1">
    <source>
        <dbReference type="EMBL" id="SUV29930.1"/>
    </source>
</evidence>
<organism evidence="1 2">
    <name type="scientific">Bacteroides eggerthii</name>
    <dbReference type="NCBI Taxonomy" id="28111"/>
    <lineage>
        <taxon>Bacteria</taxon>
        <taxon>Pseudomonadati</taxon>
        <taxon>Bacteroidota</taxon>
        <taxon>Bacteroidia</taxon>
        <taxon>Bacteroidales</taxon>
        <taxon>Bacteroidaceae</taxon>
        <taxon>Bacteroides</taxon>
    </lineage>
</organism>
<evidence type="ECO:0000313" key="2">
    <source>
        <dbReference type="Proteomes" id="UP000254424"/>
    </source>
</evidence>
<proteinExistence type="predicted"/>
<sequence length="346" mass="41262">MEYLGLIYRNDLNIMYVKGYMKINLERIVRVDGVEGNQICELLKLVSPFQYTSEYLFIVFESLKPIRAKKGVESVDYVDVRAVIPLDKVAMEELKTSFNHNIRLVEPRWASEVEDFSQELFMENMRRGAICSLQMLNKLNKRILIDVFLEKWTNDENLIVRFVNFQYRKEKLDDGNSTIWQYLLMYERHEPYPDTCLGYFFDSVHVFANWHYKKVCLTMPDSGVLRVLNRLELFGADEWKGVISELEKDNNAQKYVQECIHQKSKLRQYIVMPIYFCLLDYFSRKKEWKGIPNELLFLEKKYKNEYKIAACLVGLRLGFDSIHELYYDYVKKNSEYKSNENLISEI</sequence>
<gene>
    <name evidence="1" type="ORF">NCTC11155_01922</name>
</gene>
<dbReference type="EMBL" id="UFSX01000001">
    <property type="protein sequence ID" value="SUV29930.1"/>
    <property type="molecule type" value="Genomic_DNA"/>
</dbReference>